<keyword evidence="4 10" id="KW-0679">Respiratory chain</keyword>
<dbReference type="GO" id="GO:0042773">
    <property type="term" value="P:ATP synthesis coupled electron transport"/>
    <property type="evidence" value="ECO:0007669"/>
    <property type="project" value="TreeGrafter"/>
</dbReference>
<dbReference type="GO" id="GO:0005886">
    <property type="term" value="C:plasma membrane"/>
    <property type="evidence" value="ECO:0007669"/>
    <property type="project" value="UniProtKB-SubCell"/>
</dbReference>
<dbReference type="PROSITE" id="PS50999">
    <property type="entry name" value="COX2_TM"/>
    <property type="match status" value="1"/>
</dbReference>
<evidence type="ECO:0000256" key="7">
    <source>
        <dbReference type="ARBA" id="ARBA00022982"/>
    </source>
</evidence>
<keyword evidence="8 13" id="KW-1133">Transmembrane helix</keyword>
<reference evidence="17" key="1">
    <citation type="journal article" date="2011" name="MBio">
        <title>Novel metabolic attributes of the genus Cyanothece, comprising a group of unicellular nitrogen-fixing Cyanobacteria.</title>
        <authorList>
            <person name="Bandyopadhyay A."/>
            <person name="Elvitigala T."/>
            <person name="Welsh E."/>
            <person name="Stockel J."/>
            <person name="Liberton M."/>
            <person name="Min H."/>
            <person name="Sherman L.A."/>
            <person name="Pakrasi H.B."/>
        </authorList>
    </citation>
    <scope>NUCLEOTIDE SEQUENCE [LARGE SCALE GENOMIC DNA]</scope>
    <source>
        <strain evidence="17">PCC 7822</strain>
        <plasmid evidence="17">Cy782201</plasmid>
    </source>
</reference>
<evidence type="ECO:0000256" key="5">
    <source>
        <dbReference type="ARBA" id="ARBA00022692"/>
    </source>
</evidence>
<dbReference type="RefSeq" id="WP_013334471.1">
    <property type="nucleotide sequence ID" value="NC_014533.1"/>
</dbReference>
<sequence length="316" mass="36581">MLTILEYLLLAALIALDLIISRWIGQQSYSWMPPEATAEARRVDELFSFLVTAGAFIYIGVISVILYSILFFRAKEDDYSEGHPGRGNWKIEVLWTVIPIILVMWLAIQSYSIYGELDISGLSKLVQLVNPLEKAAYAKSFDHQSNSRQEVSNQKVDEDIQVFVKQWQWYFRYKNGLETHELHLPLNETVRLVMNSLDVIHGFYVPEFRLKQDIFPNRTITFVFSPTRAGKYRLQDSQFSGTYFSLMQANVYVESPQEYNQWLNKAANAQIKTQENERIASEQEWGAEPVPHQSLKAENLRPEPSKKPLFNSGWQS</sequence>
<evidence type="ECO:0000313" key="16">
    <source>
        <dbReference type="EMBL" id="ADN17721.1"/>
    </source>
</evidence>
<geneLocation type="plasmid" evidence="16 17">
    <name>Cy782201</name>
</geneLocation>
<dbReference type="PANTHER" id="PTHR22888">
    <property type="entry name" value="CYTOCHROME C OXIDASE, SUBUNIT II"/>
    <property type="match status" value="1"/>
</dbReference>
<keyword evidence="11" id="KW-0186">Copper</keyword>
<keyword evidence="3 10" id="KW-0813">Transport</keyword>
<comment type="cofactor">
    <cofactor evidence="11">
        <name>Cu cation</name>
        <dbReference type="ChEBI" id="CHEBI:23378"/>
    </cofactor>
    <text evidence="11">Binds a copper A center.</text>
</comment>
<keyword evidence="9 13" id="KW-0472">Membrane</keyword>
<evidence type="ECO:0000256" key="6">
    <source>
        <dbReference type="ARBA" id="ARBA00022967"/>
    </source>
</evidence>
<feature type="domain" description="Cytochrome oxidase subunit II transmembrane region profile" evidence="15">
    <location>
        <begin position="23"/>
        <end position="121"/>
    </location>
</feature>
<keyword evidence="17" id="KW-1185">Reference proteome</keyword>
<dbReference type="InterPro" id="IPR045187">
    <property type="entry name" value="CcO_II"/>
</dbReference>
<evidence type="ECO:0000256" key="2">
    <source>
        <dbReference type="ARBA" id="ARBA00007866"/>
    </source>
</evidence>
<dbReference type="InterPro" id="IPR002429">
    <property type="entry name" value="CcO_II-like_C"/>
</dbReference>
<comment type="similarity">
    <text evidence="2 10">Belongs to the cytochrome c oxidase subunit 2 family.</text>
</comment>
<evidence type="ECO:0000256" key="13">
    <source>
        <dbReference type="SAM" id="Phobius"/>
    </source>
</evidence>
<gene>
    <name evidence="16" type="ordered locus">Cyan7822_5867</name>
</gene>
<feature type="transmembrane region" description="Helical" evidence="13">
    <location>
        <begin position="93"/>
        <end position="114"/>
    </location>
</feature>
<protein>
    <recommendedName>
        <fullName evidence="11">Cytochrome c oxidase subunit 2</fullName>
        <ecNumber evidence="11">7.1.1.9</ecNumber>
    </recommendedName>
</protein>
<evidence type="ECO:0000256" key="11">
    <source>
        <dbReference type="RuleBase" id="RU004024"/>
    </source>
</evidence>
<dbReference type="OrthoDB" id="9781261at2"/>
<evidence type="ECO:0000256" key="3">
    <source>
        <dbReference type="ARBA" id="ARBA00022448"/>
    </source>
</evidence>
<dbReference type="HOGENOM" id="CLU_036876_4_2_3"/>
<dbReference type="KEGG" id="cyj:Cyan7822_5867"/>
<dbReference type="SUPFAM" id="SSF81464">
    <property type="entry name" value="Cytochrome c oxidase subunit II-like, transmembrane region"/>
    <property type="match status" value="1"/>
</dbReference>
<keyword evidence="16" id="KW-0614">Plasmid</keyword>
<dbReference type="EMBL" id="CP002199">
    <property type="protein sequence ID" value="ADN17721.1"/>
    <property type="molecule type" value="Genomic_DNA"/>
</dbReference>
<keyword evidence="6" id="KW-1278">Translocase</keyword>
<keyword evidence="5 10" id="KW-0812">Transmembrane</keyword>
<keyword evidence="7 10" id="KW-0249">Electron transport</keyword>
<evidence type="ECO:0000256" key="9">
    <source>
        <dbReference type="ARBA" id="ARBA00023136"/>
    </source>
</evidence>
<dbReference type="Proteomes" id="UP000008206">
    <property type="component" value="Plasmid Cy782201"/>
</dbReference>
<evidence type="ECO:0000259" key="15">
    <source>
        <dbReference type="PROSITE" id="PS50999"/>
    </source>
</evidence>
<evidence type="ECO:0000256" key="4">
    <source>
        <dbReference type="ARBA" id="ARBA00022660"/>
    </source>
</evidence>
<feature type="domain" description="Cytochrome oxidase subunit II copper A binding" evidence="14">
    <location>
        <begin position="155"/>
        <end position="265"/>
    </location>
</feature>
<dbReference type="PRINTS" id="PR01166">
    <property type="entry name" value="CYCOXIDASEII"/>
</dbReference>
<comment type="function">
    <text evidence="11">Subunits I and II form the functional core of the enzyme complex. Electrons originating in cytochrome c are transferred via heme a and Cu(A) to the binuclear center formed by heme a3 and Cu(B).</text>
</comment>
<proteinExistence type="inferred from homology"/>
<dbReference type="EC" id="7.1.1.9" evidence="11"/>
<dbReference type="Pfam" id="PF02790">
    <property type="entry name" value="COX2_TM"/>
    <property type="match status" value="1"/>
</dbReference>
<dbReference type="InterPro" id="IPR036257">
    <property type="entry name" value="Cyt_c_oxidase_su2_TM_sf"/>
</dbReference>
<dbReference type="CDD" id="cd13919">
    <property type="entry name" value="CuRO_HCO_II_like_5"/>
    <property type="match status" value="1"/>
</dbReference>
<dbReference type="Gene3D" id="1.10.287.90">
    <property type="match status" value="1"/>
</dbReference>
<dbReference type="SUPFAM" id="SSF49503">
    <property type="entry name" value="Cupredoxins"/>
    <property type="match status" value="1"/>
</dbReference>
<evidence type="ECO:0000256" key="8">
    <source>
        <dbReference type="ARBA" id="ARBA00022989"/>
    </source>
</evidence>
<name>E0UL91_GLOV7</name>
<dbReference type="InterPro" id="IPR008972">
    <property type="entry name" value="Cupredoxin"/>
</dbReference>
<dbReference type="InterPro" id="IPR011759">
    <property type="entry name" value="Cyt_c_oxidase_su2_TM_dom"/>
</dbReference>
<evidence type="ECO:0000256" key="10">
    <source>
        <dbReference type="RuleBase" id="RU000456"/>
    </source>
</evidence>
<dbReference type="PANTHER" id="PTHR22888:SF9">
    <property type="entry name" value="CYTOCHROME C OXIDASE SUBUNIT 2"/>
    <property type="match status" value="1"/>
</dbReference>
<dbReference type="Pfam" id="PF00116">
    <property type="entry name" value="COX2"/>
    <property type="match status" value="1"/>
</dbReference>
<evidence type="ECO:0000259" key="14">
    <source>
        <dbReference type="PROSITE" id="PS50857"/>
    </source>
</evidence>
<dbReference type="Gene3D" id="2.60.40.420">
    <property type="entry name" value="Cupredoxins - blue copper proteins"/>
    <property type="match status" value="1"/>
</dbReference>
<evidence type="ECO:0000256" key="1">
    <source>
        <dbReference type="ARBA" id="ARBA00004141"/>
    </source>
</evidence>
<comment type="catalytic activity">
    <reaction evidence="11">
        <text>4 Fe(II)-[cytochrome c] + O2 + 8 H(+)(in) = 4 Fe(III)-[cytochrome c] + 2 H2O + 4 H(+)(out)</text>
        <dbReference type="Rhea" id="RHEA:11436"/>
        <dbReference type="Rhea" id="RHEA-COMP:10350"/>
        <dbReference type="Rhea" id="RHEA-COMP:14399"/>
        <dbReference type="ChEBI" id="CHEBI:15377"/>
        <dbReference type="ChEBI" id="CHEBI:15378"/>
        <dbReference type="ChEBI" id="CHEBI:15379"/>
        <dbReference type="ChEBI" id="CHEBI:29033"/>
        <dbReference type="ChEBI" id="CHEBI:29034"/>
        <dbReference type="EC" id="7.1.1.9"/>
    </reaction>
</comment>
<feature type="region of interest" description="Disordered" evidence="12">
    <location>
        <begin position="275"/>
        <end position="316"/>
    </location>
</feature>
<organism evidence="16 17">
    <name type="scientific">Gloeothece verrucosa (strain PCC 7822)</name>
    <name type="common">Cyanothece sp. (strain PCC 7822)</name>
    <dbReference type="NCBI Taxonomy" id="497965"/>
    <lineage>
        <taxon>Bacteria</taxon>
        <taxon>Bacillati</taxon>
        <taxon>Cyanobacteriota</taxon>
        <taxon>Cyanophyceae</taxon>
        <taxon>Oscillatoriophycideae</taxon>
        <taxon>Chroococcales</taxon>
        <taxon>Aphanothecaceae</taxon>
        <taxon>Gloeothece</taxon>
        <taxon>Gloeothece verrucosa</taxon>
    </lineage>
</organism>
<keyword evidence="11" id="KW-0479">Metal-binding</keyword>
<evidence type="ECO:0000256" key="12">
    <source>
        <dbReference type="SAM" id="MobiDB-lite"/>
    </source>
</evidence>
<accession>E0UL91</accession>
<feature type="transmembrane region" description="Helical" evidence="13">
    <location>
        <begin position="7"/>
        <end position="26"/>
    </location>
</feature>
<comment type="subcellular location">
    <subcellularLocation>
        <location evidence="10">Cell membrane</location>
        <topology evidence="10">Multi-pass membrane protein</topology>
    </subcellularLocation>
    <subcellularLocation>
        <location evidence="1">Membrane</location>
        <topology evidence="1">Multi-pass membrane protein</topology>
    </subcellularLocation>
</comment>
<feature type="transmembrane region" description="Helical" evidence="13">
    <location>
        <begin position="46"/>
        <end position="72"/>
    </location>
</feature>
<dbReference type="AlphaFoldDB" id="E0UL91"/>
<dbReference type="PROSITE" id="PS50857">
    <property type="entry name" value="COX2_CUA"/>
    <property type="match status" value="1"/>
</dbReference>
<evidence type="ECO:0000313" key="17">
    <source>
        <dbReference type="Proteomes" id="UP000008206"/>
    </source>
</evidence>
<dbReference type="GO" id="GO:0004129">
    <property type="term" value="F:cytochrome-c oxidase activity"/>
    <property type="evidence" value="ECO:0007669"/>
    <property type="project" value="UniProtKB-EC"/>
</dbReference>
<dbReference type="GO" id="GO:0005507">
    <property type="term" value="F:copper ion binding"/>
    <property type="evidence" value="ECO:0007669"/>
    <property type="project" value="InterPro"/>
</dbReference>